<evidence type="ECO:0000256" key="6">
    <source>
        <dbReference type="ARBA" id="ARBA00023242"/>
    </source>
</evidence>
<feature type="domain" description="PHD-type" evidence="10">
    <location>
        <begin position="280"/>
        <end position="397"/>
    </location>
</feature>
<dbReference type="VEuPathDB" id="FungiDB:CJI96_0002531"/>
<dbReference type="OMA" id="CMINKNR"/>
<feature type="compositionally biased region" description="Basic and acidic residues" evidence="8">
    <location>
        <begin position="116"/>
        <end position="132"/>
    </location>
</feature>
<dbReference type="PANTHER" id="PTHR13793">
    <property type="entry name" value="PHD FINGER PROTEINS"/>
    <property type="match status" value="1"/>
</dbReference>
<dbReference type="InterPro" id="IPR050701">
    <property type="entry name" value="Histone_Mod_Regulator"/>
</dbReference>
<dbReference type="EMBL" id="CP076749">
    <property type="protein sequence ID" value="QWW21346.1"/>
    <property type="molecule type" value="Genomic_DNA"/>
</dbReference>
<dbReference type="Proteomes" id="UP000825438">
    <property type="component" value="Chromosome I"/>
</dbReference>
<dbReference type="FunFam" id="3.30.40.10:FF:000007">
    <property type="entry name" value="Bromodomain containing 1, isoform CRA_b"/>
    <property type="match status" value="1"/>
</dbReference>
<evidence type="ECO:0000313" key="11">
    <source>
        <dbReference type="EMBL" id="PIS52335.1"/>
    </source>
</evidence>
<dbReference type="GO" id="GO:0006357">
    <property type="term" value="P:regulation of transcription by RNA polymerase II"/>
    <property type="evidence" value="ECO:0007669"/>
    <property type="project" value="TreeGrafter"/>
</dbReference>
<evidence type="ECO:0000259" key="9">
    <source>
        <dbReference type="PROSITE" id="PS50016"/>
    </source>
</evidence>
<keyword evidence="2" id="KW-0479">Metal-binding</keyword>
<evidence type="ECO:0000256" key="1">
    <source>
        <dbReference type="ARBA" id="ARBA00004123"/>
    </source>
</evidence>
<dbReference type="VEuPathDB" id="FungiDB:B9J08_003949"/>
<gene>
    <name evidence="11" type="ORF">B9J08_003949</name>
    <name evidence="12" type="ORF">CA7LBN_000092</name>
</gene>
<evidence type="ECO:0000256" key="8">
    <source>
        <dbReference type="SAM" id="MobiDB-lite"/>
    </source>
</evidence>
<accession>A0A2H0ZNY6</accession>
<dbReference type="Pfam" id="PF10513">
    <property type="entry name" value="EPL1"/>
    <property type="match status" value="1"/>
</dbReference>
<dbReference type="Pfam" id="PF13831">
    <property type="entry name" value="PHD_2"/>
    <property type="match status" value="1"/>
</dbReference>
<evidence type="ECO:0000256" key="2">
    <source>
        <dbReference type="ARBA" id="ARBA00022723"/>
    </source>
</evidence>
<dbReference type="InterPro" id="IPR001965">
    <property type="entry name" value="Znf_PHD"/>
</dbReference>
<evidence type="ECO:0000256" key="3">
    <source>
        <dbReference type="ARBA" id="ARBA00022737"/>
    </source>
</evidence>
<dbReference type="Pfam" id="PF13832">
    <property type="entry name" value="zf-HC5HC2H_2"/>
    <property type="match status" value="1"/>
</dbReference>
<keyword evidence="6" id="KW-0539">Nucleus</keyword>
<dbReference type="GO" id="GO:0008270">
    <property type="term" value="F:zinc ion binding"/>
    <property type="evidence" value="ECO:0007669"/>
    <property type="project" value="UniProtKB-KW"/>
</dbReference>
<keyword evidence="4 7" id="KW-0863">Zinc-finger</keyword>
<comment type="subcellular location">
    <subcellularLocation>
        <location evidence="1">Nucleus</location>
    </subcellularLocation>
</comment>
<keyword evidence="5" id="KW-0862">Zinc</keyword>
<dbReference type="STRING" id="498019.A0A2H0ZNY6"/>
<evidence type="ECO:0000256" key="7">
    <source>
        <dbReference type="PROSITE-ProRule" id="PRU00146"/>
    </source>
</evidence>
<protein>
    <submittedName>
        <fullName evidence="11">Uncharacterized protein</fullName>
    </submittedName>
</protein>
<dbReference type="VEuPathDB" id="FungiDB:QG37_00152"/>
<evidence type="ECO:0000256" key="5">
    <source>
        <dbReference type="ARBA" id="ARBA00022833"/>
    </source>
</evidence>
<reference evidence="12" key="3">
    <citation type="submission" date="2021-06" db="EMBL/GenBank/DDBJ databases">
        <title>Candida auris outbreak in lebanese hospital.</title>
        <authorList>
            <person name="Finianos M."/>
        </authorList>
    </citation>
    <scope>NUCLEOTIDE SEQUENCE</scope>
    <source>
        <strain evidence="12">CA7LBN</strain>
    </source>
</reference>
<dbReference type="GO" id="GO:0005634">
    <property type="term" value="C:nucleus"/>
    <property type="evidence" value="ECO:0007669"/>
    <property type="project" value="UniProtKB-SubCell"/>
</dbReference>
<dbReference type="PROSITE" id="PS01359">
    <property type="entry name" value="ZF_PHD_1"/>
    <property type="match status" value="1"/>
</dbReference>
<dbReference type="VEuPathDB" id="FungiDB:CJI96_0002530"/>
<dbReference type="InterPro" id="IPR019786">
    <property type="entry name" value="Zinc_finger_PHD-type_CS"/>
</dbReference>
<organism evidence="11">
    <name type="scientific">Candidozyma auris</name>
    <name type="common">Yeast</name>
    <name type="synonym">Candida auris</name>
    <dbReference type="NCBI Taxonomy" id="498019"/>
    <lineage>
        <taxon>Eukaryota</taxon>
        <taxon>Fungi</taxon>
        <taxon>Dikarya</taxon>
        <taxon>Ascomycota</taxon>
        <taxon>Saccharomycotina</taxon>
        <taxon>Pichiomycetes</taxon>
        <taxon>Metschnikowiaceae</taxon>
        <taxon>Candidozyma</taxon>
    </lineage>
</organism>
<feature type="domain" description="PHD-type" evidence="9">
    <location>
        <begin position="226"/>
        <end position="276"/>
    </location>
</feature>
<evidence type="ECO:0000256" key="4">
    <source>
        <dbReference type="ARBA" id="ARBA00022771"/>
    </source>
</evidence>
<dbReference type="PROSITE" id="PS51805">
    <property type="entry name" value="EPHD"/>
    <property type="match status" value="1"/>
</dbReference>
<dbReference type="InterPro" id="IPR011011">
    <property type="entry name" value="Znf_FYVE_PHD"/>
</dbReference>
<name>A0A2H0ZNY6_CANAR</name>
<keyword evidence="3" id="KW-0677">Repeat</keyword>
<reference evidence="11" key="1">
    <citation type="journal article" date="2017" name="Clin. Infect. Dis.">
        <title>Simultaneous emergence of multidrug-resistant Candida auris on 3 continents confirmed by whole-genome sequencing and epidemiological analyses.</title>
        <authorList>
            <person name="Lockhart S.R."/>
            <person name="Etienne K.A."/>
            <person name="Vallabhaneni S."/>
            <person name="Farooqi J."/>
            <person name="Chowdhary A."/>
            <person name="Govender N.P."/>
            <person name="Colombo A.L."/>
            <person name="Calvo B."/>
            <person name="Cuomo C.A."/>
            <person name="Desjardins C.A."/>
            <person name="Berkow E.L."/>
            <person name="Castanheira M."/>
            <person name="Magobo R.E."/>
            <person name="Jabeen K."/>
            <person name="Asghar R.J."/>
            <person name="Meis J.F."/>
            <person name="Jackson B."/>
            <person name="Chiller T."/>
            <person name="Litvintseva A.P."/>
        </authorList>
    </citation>
    <scope>NUCLEOTIDE SEQUENCE [LARGE SCALE GENOMIC DNA]</scope>
    <source>
        <strain evidence="11">B8441</strain>
    </source>
</reference>
<dbReference type="InterPro" id="IPR019787">
    <property type="entry name" value="Znf_PHD-finger"/>
</dbReference>
<dbReference type="SUPFAM" id="SSF57903">
    <property type="entry name" value="FYVE/PHD zinc finger"/>
    <property type="match status" value="1"/>
</dbReference>
<dbReference type="PROSITE" id="PS50016">
    <property type="entry name" value="ZF_PHD_2"/>
    <property type="match status" value="1"/>
</dbReference>
<dbReference type="Gene3D" id="3.30.40.10">
    <property type="entry name" value="Zinc/RING finger domain, C3HC4 (zinc finger)"/>
    <property type="match status" value="2"/>
</dbReference>
<dbReference type="VEuPathDB" id="FungiDB:CJJ07_003124"/>
<dbReference type="AlphaFoldDB" id="A0A2H0ZNY6"/>
<dbReference type="CDD" id="cd15492">
    <property type="entry name" value="PHD_BRPF_JADE_like"/>
    <property type="match status" value="1"/>
</dbReference>
<evidence type="ECO:0000259" key="10">
    <source>
        <dbReference type="PROSITE" id="PS51805"/>
    </source>
</evidence>
<dbReference type="InterPro" id="IPR019542">
    <property type="entry name" value="Enhancer_polycomb-like_N"/>
</dbReference>
<evidence type="ECO:0000313" key="12">
    <source>
        <dbReference type="EMBL" id="QWW21346.1"/>
    </source>
</evidence>
<reference evidence="11" key="2">
    <citation type="submission" date="2017-11" db="EMBL/GenBank/DDBJ databases">
        <title>Candida auris genome assembly and annotation.</title>
        <authorList>
            <person name="Munoz J.F."/>
            <person name="Gade L.G."/>
            <person name="Chow N.A."/>
            <person name="Litvintseva A.P."/>
            <person name="Loparev V.N."/>
            <person name="Cuomo C.A."/>
        </authorList>
    </citation>
    <scope>NUCLEOTIDE SEQUENCE</scope>
    <source>
        <strain evidence="11">B8441</strain>
    </source>
</reference>
<sequence length="757" mass="84457">MVTATYDTRPREERDFKEVYPDLDDTQRLRVVIVDHRDASPTPAAAAAPVPPQASASVASNTRPVFVRRSRHSLRAPPRMSKALIEHGFRPFYKAPPKALRTYIREHAINKDKVDKVDKIDKSDPKTKKTEDSAGWGAPKSTIVRYDLDEQDDLFLNWRNGLASAKIHLSREVFELAITALEEAWHRLEARMGGMGGDDHEEVALDESFDKYGNDDGIAGAGSMSEQRCAVCNDSEGHSGNAIVFCDGCNIAVHQECYGIAFIPEGQWFCRRCMLVRGRTVECSFCPSRSGAFKQLDNGLWSHVVCALWIPEVYFANPIYMEPIEGVGHVPKTRWKLVCYICKQRVGCCIQCTNRSCFSAYHVTCAKRAGLYMAMEKGVHGALASKATLTSFCHRHSPPEWSAEAAVVGIAKTRRFYRDRALASEENHRLAFRRRLENSTSAFKWRTEQNTPIAPRKFVDMVVELLLALKVDAQQQSDSQTSLLRGLGHGANVPRSEVLTDIRVASAQLCKYWCLKREAKRGAPLVSPGADKSMLVAQAASVHDRGDAALAQLQEKIDFGHTLVADLEKVVEITRLAWQRQAVAQEISQLQLSACETAYFPMCTVAKAHLTHMTEKLDPSRGVTFFKPKSATMLGFWQILKKVQSLQYNSAKALNSDVESLLQEICSEHSTGALGRAATKWLAYWRSKAEEIQAAEHGDASRIPFVKVSGAHMELKQHDAGSVLEEENLSEVETEPAKDPLAEGQNRQMFRKFLGGF</sequence>
<dbReference type="SMART" id="SM00249">
    <property type="entry name" value="PHD"/>
    <property type="match status" value="2"/>
</dbReference>
<dbReference type="EMBL" id="PEKT02000007">
    <property type="protein sequence ID" value="PIS52335.1"/>
    <property type="molecule type" value="Genomic_DNA"/>
</dbReference>
<dbReference type="InterPro" id="IPR034732">
    <property type="entry name" value="EPHD"/>
</dbReference>
<dbReference type="VEuPathDB" id="FungiDB:CJJ09_000109"/>
<dbReference type="InterPro" id="IPR013083">
    <property type="entry name" value="Znf_RING/FYVE/PHD"/>
</dbReference>
<dbReference type="VEuPathDB" id="FungiDB:CJJ09_000108"/>
<feature type="region of interest" description="Disordered" evidence="8">
    <location>
        <begin position="116"/>
        <end position="136"/>
    </location>
</feature>
<dbReference type="PANTHER" id="PTHR13793:SF107">
    <property type="entry name" value="BROMODOMAIN-CONTAINING PROTEIN HOMOLOG"/>
    <property type="match status" value="1"/>
</dbReference>
<proteinExistence type="predicted"/>
<dbReference type="VEuPathDB" id="FungiDB:CJI97_004073"/>